<dbReference type="SUPFAM" id="SSF50405">
    <property type="entry name" value="Actin-crosslinking proteins"/>
    <property type="match status" value="1"/>
</dbReference>
<feature type="signal peptide" evidence="1">
    <location>
        <begin position="1"/>
        <end position="24"/>
    </location>
</feature>
<protein>
    <submittedName>
        <fullName evidence="2">Uncharacterized protein</fullName>
    </submittedName>
</protein>
<dbReference type="InterPro" id="IPR008999">
    <property type="entry name" value="Actin-crosslinking"/>
</dbReference>
<name>A0A2T0T7I3_9PSEU</name>
<dbReference type="AlphaFoldDB" id="A0A2T0T7I3"/>
<dbReference type="EMBL" id="PVTF01000005">
    <property type="protein sequence ID" value="PRY41598.1"/>
    <property type="molecule type" value="Genomic_DNA"/>
</dbReference>
<dbReference type="RefSeq" id="WP_106188601.1">
    <property type="nucleotide sequence ID" value="NZ_PVTF01000005.1"/>
</dbReference>
<gene>
    <name evidence="2" type="ORF">CLV43_105356</name>
</gene>
<evidence type="ECO:0000313" key="3">
    <source>
        <dbReference type="Proteomes" id="UP000239494"/>
    </source>
</evidence>
<accession>A0A2T0T7I3</accession>
<dbReference type="Proteomes" id="UP000239494">
    <property type="component" value="Unassembled WGS sequence"/>
</dbReference>
<organism evidence="2 3">
    <name type="scientific">Umezawaea tangerina</name>
    <dbReference type="NCBI Taxonomy" id="84725"/>
    <lineage>
        <taxon>Bacteria</taxon>
        <taxon>Bacillati</taxon>
        <taxon>Actinomycetota</taxon>
        <taxon>Actinomycetes</taxon>
        <taxon>Pseudonocardiales</taxon>
        <taxon>Pseudonocardiaceae</taxon>
        <taxon>Umezawaea</taxon>
    </lineage>
</organism>
<evidence type="ECO:0000256" key="1">
    <source>
        <dbReference type="SAM" id="SignalP"/>
    </source>
</evidence>
<keyword evidence="1" id="KW-0732">Signal</keyword>
<feature type="chain" id="PRO_5039343934" evidence="1">
    <location>
        <begin position="25"/>
        <end position="206"/>
    </location>
</feature>
<dbReference type="CDD" id="cd00257">
    <property type="entry name" value="beta-trefoil_FSCN-like"/>
    <property type="match status" value="1"/>
</dbReference>
<sequence>MTIRKNVRARVAAVLVFCASAALAVTQPASASPTSAAPPPDASASVVAGAAQWWADPSHPNCRTVYLRSNASFYWVAAEFGAGDRRLRARTNESNGLGEWERFILRGQGYDYTLMSTEDKFASADIGTDGTLYARAGAADAWEKFNIFTYFEVDGHNTNVNVVSTANGRYVSADVSGDGTLRARATTPDLWEGFRIYLVEDNAWLC</sequence>
<dbReference type="Gene3D" id="2.80.10.50">
    <property type="match status" value="1"/>
</dbReference>
<proteinExistence type="predicted"/>
<comment type="caution">
    <text evidence="2">The sequence shown here is derived from an EMBL/GenBank/DDBJ whole genome shotgun (WGS) entry which is preliminary data.</text>
</comment>
<dbReference type="OrthoDB" id="3515699at2"/>
<keyword evidence="3" id="KW-1185">Reference proteome</keyword>
<evidence type="ECO:0000313" key="2">
    <source>
        <dbReference type="EMBL" id="PRY41598.1"/>
    </source>
</evidence>
<reference evidence="2 3" key="1">
    <citation type="submission" date="2018-03" db="EMBL/GenBank/DDBJ databases">
        <title>Genomic Encyclopedia of Archaeal and Bacterial Type Strains, Phase II (KMG-II): from individual species to whole genera.</title>
        <authorList>
            <person name="Goeker M."/>
        </authorList>
    </citation>
    <scope>NUCLEOTIDE SEQUENCE [LARGE SCALE GENOMIC DNA]</scope>
    <source>
        <strain evidence="2 3">DSM 44720</strain>
    </source>
</reference>